<comment type="caution">
    <text evidence="5">The sequence shown here is derived from an EMBL/GenBank/DDBJ whole genome shotgun (WGS) entry which is preliminary data.</text>
</comment>
<dbReference type="SUPFAM" id="SSF52172">
    <property type="entry name" value="CheY-like"/>
    <property type="match status" value="1"/>
</dbReference>
<evidence type="ECO:0000256" key="2">
    <source>
        <dbReference type="PROSITE-ProRule" id="PRU00169"/>
    </source>
</evidence>
<accession>A0A255Z249</accession>
<feature type="modified residue" description="4-aspartylphosphate" evidence="2">
    <location>
        <position position="54"/>
    </location>
</feature>
<dbReference type="Proteomes" id="UP000216998">
    <property type="component" value="Unassembled WGS sequence"/>
</dbReference>
<dbReference type="PROSITE" id="PS50043">
    <property type="entry name" value="HTH_LUXR_2"/>
    <property type="match status" value="1"/>
</dbReference>
<dbReference type="GO" id="GO:0000160">
    <property type="term" value="P:phosphorelay signal transduction system"/>
    <property type="evidence" value="ECO:0007669"/>
    <property type="project" value="InterPro"/>
</dbReference>
<dbReference type="InterPro" id="IPR036388">
    <property type="entry name" value="WH-like_DNA-bd_sf"/>
</dbReference>
<dbReference type="PROSITE" id="PS50110">
    <property type="entry name" value="RESPONSE_REGULATORY"/>
    <property type="match status" value="1"/>
</dbReference>
<dbReference type="Gene3D" id="1.10.10.10">
    <property type="entry name" value="Winged helix-like DNA-binding domain superfamily/Winged helix DNA-binding domain"/>
    <property type="match status" value="1"/>
</dbReference>
<dbReference type="PANTHER" id="PTHR43214:SF42">
    <property type="entry name" value="TRANSCRIPTIONAL REGULATORY PROTEIN DESR"/>
    <property type="match status" value="1"/>
</dbReference>
<feature type="domain" description="HTH luxR-type" evidence="3">
    <location>
        <begin position="134"/>
        <end position="199"/>
    </location>
</feature>
<dbReference type="SMART" id="SM00421">
    <property type="entry name" value="HTH_LUXR"/>
    <property type="match status" value="1"/>
</dbReference>
<dbReference type="GO" id="GO:0006355">
    <property type="term" value="P:regulation of DNA-templated transcription"/>
    <property type="evidence" value="ECO:0007669"/>
    <property type="project" value="InterPro"/>
</dbReference>
<keyword evidence="1 5" id="KW-0238">DNA-binding</keyword>
<dbReference type="SUPFAM" id="SSF46894">
    <property type="entry name" value="C-terminal effector domain of the bipartite response regulators"/>
    <property type="match status" value="1"/>
</dbReference>
<dbReference type="PANTHER" id="PTHR43214">
    <property type="entry name" value="TWO-COMPONENT RESPONSE REGULATOR"/>
    <property type="match status" value="1"/>
</dbReference>
<dbReference type="InterPro" id="IPR039420">
    <property type="entry name" value="WalR-like"/>
</dbReference>
<dbReference type="RefSeq" id="WP_094455353.1">
    <property type="nucleotide sequence ID" value="NZ_NOXU01000025.1"/>
</dbReference>
<dbReference type="EMBL" id="NOXU01000025">
    <property type="protein sequence ID" value="OYQ35583.1"/>
    <property type="molecule type" value="Genomic_DNA"/>
</dbReference>
<evidence type="ECO:0000313" key="5">
    <source>
        <dbReference type="EMBL" id="OYQ35583.1"/>
    </source>
</evidence>
<evidence type="ECO:0000259" key="3">
    <source>
        <dbReference type="PROSITE" id="PS50043"/>
    </source>
</evidence>
<dbReference type="InterPro" id="IPR016032">
    <property type="entry name" value="Sig_transdc_resp-reg_C-effctor"/>
</dbReference>
<keyword evidence="2" id="KW-0597">Phosphoprotein</keyword>
<keyword evidence="6" id="KW-1185">Reference proteome</keyword>
<protein>
    <submittedName>
        <fullName evidence="5">DNA-binding response regulator</fullName>
    </submittedName>
</protein>
<dbReference type="Pfam" id="PF00072">
    <property type="entry name" value="Response_reg"/>
    <property type="match status" value="1"/>
</dbReference>
<dbReference type="AlphaFoldDB" id="A0A255Z249"/>
<dbReference type="InterPro" id="IPR000792">
    <property type="entry name" value="Tscrpt_reg_LuxR_C"/>
</dbReference>
<dbReference type="OrthoDB" id="9814495at2"/>
<dbReference type="InterPro" id="IPR011006">
    <property type="entry name" value="CheY-like_superfamily"/>
</dbReference>
<sequence length="201" mass="21527">MIRVVVAEDQSLVLAALSALIALDGDIEVVAQTRDGAAALDAVRRLSPDLLLSDIEMPGMTGLEVADIIQAERLKTRVVIVTTFGRAGYLKRAMAAGVRGYLLKDAPPEMLTQALRQVAAGGKAIAPELAASMWDAGDDPLTDRERTIIRLAEEGRTNKEIALLLDLSPGTVRNYLSEAVLKLGATNRIDAARIARSQGWL</sequence>
<dbReference type="SMART" id="SM00448">
    <property type="entry name" value="REC"/>
    <property type="match status" value="1"/>
</dbReference>
<evidence type="ECO:0000256" key="1">
    <source>
        <dbReference type="ARBA" id="ARBA00023125"/>
    </source>
</evidence>
<feature type="domain" description="Response regulatory" evidence="4">
    <location>
        <begin position="3"/>
        <end position="119"/>
    </location>
</feature>
<organism evidence="5 6">
    <name type="scientific">Niveispirillum lacus</name>
    <dbReference type="NCBI Taxonomy" id="1981099"/>
    <lineage>
        <taxon>Bacteria</taxon>
        <taxon>Pseudomonadati</taxon>
        <taxon>Pseudomonadota</taxon>
        <taxon>Alphaproteobacteria</taxon>
        <taxon>Rhodospirillales</taxon>
        <taxon>Azospirillaceae</taxon>
        <taxon>Niveispirillum</taxon>
    </lineage>
</organism>
<gene>
    <name evidence="5" type="ORF">CHU95_07620</name>
</gene>
<dbReference type="CDD" id="cd06170">
    <property type="entry name" value="LuxR_C_like"/>
    <property type="match status" value="1"/>
</dbReference>
<evidence type="ECO:0000313" key="6">
    <source>
        <dbReference type="Proteomes" id="UP000216998"/>
    </source>
</evidence>
<dbReference type="InterPro" id="IPR001789">
    <property type="entry name" value="Sig_transdc_resp-reg_receiver"/>
</dbReference>
<evidence type="ECO:0000259" key="4">
    <source>
        <dbReference type="PROSITE" id="PS50110"/>
    </source>
</evidence>
<name>A0A255Z249_9PROT</name>
<dbReference type="GO" id="GO:0003677">
    <property type="term" value="F:DNA binding"/>
    <property type="evidence" value="ECO:0007669"/>
    <property type="project" value="UniProtKB-KW"/>
</dbReference>
<dbReference type="PRINTS" id="PR00038">
    <property type="entry name" value="HTHLUXR"/>
</dbReference>
<dbReference type="Pfam" id="PF00196">
    <property type="entry name" value="GerE"/>
    <property type="match status" value="1"/>
</dbReference>
<proteinExistence type="predicted"/>
<reference evidence="5 6" key="1">
    <citation type="submission" date="2017-07" db="EMBL/GenBank/DDBJ databases">
        <title>Niveispirillum cyanobacteriorum sp. nov., isolated from cyanobacterial aggregates in a eutrophic lake.</title>
        <authorList>
            <person name="Cai H."/>
        </authorList>
    </citation>
    <scope>NUCLEOTIDE SEQUENCE [LARGE SCALE GENOMIC DNA]</scope>
    <source>
        <strain evidence="6">TH1-14</strain>
    </source>
</reference>
<dbReference type="Gene3D" id="3.40.50.2300">
    <property type="match status" value="1"/>
</dbReference>